<accession>A0A1I7T6C8</accession>
<dbReference type="AlphaFoldDB" id="A0A1I7T6C8"/>
<dbReference type="Proteomes" id="UP000095282">
    <property type="component" value="Unplaced"/>
</dbReference>
<proteinExistence type="predicted"/>
<reference evidence="2" key="1">
    <citation type="submission" date="2016-11" db="UniProtKB">
        <authorList>
            <consortium name="WormBaseParasite"/>
        </authorList>
    </citation>
    <scope>IDENTIFICATION</scope>
</reference>
<keyword evidence="1" id="KW-1185">Reference proteome</keyword>
<dbReference type="WBParaSite" id="Csp11.Scaffold521.g2840.t1">
    <property type="protein sequence ID" value="Csp11.Scaffold521.g2840.t1"/>
    <property type="gene ID" value="Csp11.Scaffold521.g2840"/>
</dbReference>
<protein>
    <submittedName>
        <fullName evidence="2">PilS cassette</fullName>
    </submittedName>
</protein>
<organism evidence="1 2">
    <name type="scientific">Caenorhabditis tropicalis</name>
    <dbReference type="NCBI Taxonomy" id="1561998"/>
    <lineage>
        <taxon>Eukaryota</taxon>
        <taxon>Metazoa</taxon>
        <taxon>Ecdysozoa</taxon>
        <taxon>Nematoda</taxon>
        <taxon>Chromadorea</taxon>
        <taxon>Rhabditida</taxon>
        <taxon>Rhabditina</taxon>
        <taxon>Rhabditomorpha</taxon>
        <taxon>Rhabditoidea</taxon>
        <taxon>Rhabditidae</taxon>
        <taxon>Peloderinae</taxon>
        <taxon>Caenorhabditis</taxon>
    </lineage>
</organism>
<name>A0A1I7T6C8_9PELO</name>
<evidence type="ECO:0000313" key="2">
    <source>
        <dbReference type="WBParaSite" id="Csp11.Scaffold521.g2840.t1"/>
    </source>
</evidence>
<sequence length="95" mass="10823">MKYSVYNFFFRESQSTTKSPHSLFTKFVSSSDSPMGGGRGGFRNGRSVNSVHRGFTVLPSIRGVTRSNGFIVNNVIREKRFDIPLIRRPFSFVRN</sequence>
<evidence type="ECO:0000313" key="1">
    <source>
        <dbReference type="Proteomes" id="UP000095282"/>
    </source>
</evidence>